<dbReference type="Proteomes" id="UP000595897">
    <property type="component" value="Chromosome"/>
</dbReference>
<accession>A0A7R7EP94</accession>
<gene>
    <name evidence="1" type="ORF">bsdtb5_37680</name>
</gene>
<protein>
    <submittedName>
        <fullName evidence="1">Uncharacterized protein</fullName>
    </submittedName>
</protein>
<proteinExistence type="predicted"/>
<dbReference type="EMBL" id="AP024169">
    <property type="protein sequence ID" value="BCN32473.1"/>
    <property type="molecule type" value="Genomic_DNA"/>
</dbReference>
<organism evidence="1 2">
    <name type="scientific">Anaeromicropila herbilytica</name>
    <dbReference type="NCBI Taxonomy" id="2785025"/>
    <lineage>
        <taxon>Bacteria</taxon>
        <taxon>Bacillati</taxon>
        <taxon>Bacillota</taxon>
        <taxon>Clostridia</taxon>
        <taxon>Lachnospirales</taxon>
        <taxon>Lachnospiraceae</taxon>
        <taxon>Anaeromicropila</taxon>
    </lineage>
</organism>
<name>A0A7R7EP94_9FIRM</name>
<reference evidence="1 2" key="1">
    <citation type="submission" date="2020-11" db="EMBL/GenBank/DDBJ databases">
        <title>Draft genome sequencing of a Lachnospiraceae strain isolated from anoxic soil subjected to BSD treatment.</title>
        <authorList>
            <person name="Uek A."/>
            <person name="Tonouchi A."/>
        </authorList>
    </citation>
    <scope>NUCLEOTIDE SEQUENCE [LARGE SCALE GENOMIC DNA]</scope>
    <source>
        <strain evidence="1 2">TB5</strain>
    </source>
</reference>
<dbReference type="KEGG" id="ahb:bsdtb5_37680"/>
<evidence type="ECO:0000313" key="2">
    <source>
        <dbReference type="Proteomes" id="UP000595897"/>
    </source>
</evidence>
<sequence length="65" mass="7372">MPLAIMIHTILALSLKKQKMLPQKNIGRIKDSSNKSRIRNLISSNPTFINDVTHNTLKVLVYILS</sequence>
<evidence type="ECO:0000313" key="1">
    <source>
        <dbReference type="EMBL" id="BCN32473.1"/>
    </source>
</evidence>
<dbReference type="AlphaFoldDB" id="A0A7R7EP94"/>
<keyword evidence="2" id="KW-1185">Reference proteome</keyword>